<sequence>MSRKKLTIFELFRHEAFPDWRTPRFWLDTRLHMLAPGTLLALTLSFYVKLFMVLLALALLAAAGLVEAGGADRLRAFAFMLDEHAGDLPRAAGQLISLTAFILIGENVARVALDTAVAKPFTRENAGRFLRAGAAAGVLGALHLAGALSAQHFGAPEGVWSRTGFYLCALMALAFVALSAAFREGARLKEEQDLTV</sequence>
<dbReference type="RefSeq" id="WP_089411063.1">
    <property type="nucleotide sequence ID" value="NZ_FZQA01000001.1"/>
</dbReference>
<evidence type="ECO:0008006" key="4">
    <source>
        <dbReference type="Google" id="ProtNLM"/>
    </source>
</evidence>
<dbReference type="AlphaFoldDB" id="A0A239PJU2"/>
<proteinExistence type="predicted"/>
<evidence type="ECO:0000313" key="3">
    <source>
        <dbReference type="Proteomes" id="UP000198346"/>
    </source>
</evidence>
<keyword evidence="1" id="KW-0472">Membrane</keyword>
<organism evidence="2 3">
    <name type="scientific">Amphiplicatus metriothermophilus</name>
    <dbReference type="NCBI Taxonomy" id="1519374"/>
    <lineage>
        <taxon>Bacteria</taxon>
        <taxon>Pseudomonadati</taxon>
        <taxon>Pseudomonadota</taxon>
        <taxon>Alphaproteobacteria</taxon>
        <taxon>Parvularculales</taxon>
        <taxon>Parvularculaceae</taxon>
        <taxon>Amphiplicatus</taxon>
    </lineage>
</organism>
<reference evidence="2 3" key="1">
    <citation type="submission" date="2017-07" db="EMBL/GenBank/DDBJ databases">
        <authorList>
            <person name="Sun Z.S."/>
            <person name="Albrecht U."/>
            <person name="Echele G."/>
            <person name="Lee C.C."/>
        </authorList>
    </citation>
    <scope>NUCLEOTIDE SEQUENCE [LARGE SCALE GENOMIC DNA]</scope>
    <source>
        <strain evidence="2 3">CGMCC 1.12710</strain>
    </source>
</reference>
<feature type="transmembrane region" description="Helical" evidence="1">
    <location>
        <begin position="163"/>
        <end position="182"/>
    </location>
</feature>
<feature type="transmembrane region" description="Helical" evidence="1">
    <location>
        <begin position="129"/>
        <end position="151"/>
    </location>
</feature>
<dbReference type="EMBL" id="FZQA01000001">
    <property type="protein sequence ID" value="SNT68082.1"/>
    <property type="molecule type" value="Genomic_DNA"/>
</dbReference>
<name>A0A239PJU2_9PROT</name>
<keyword evidence="1" id="KW-1133">Transmembrane helix</keyword>
<accession>A0A239PJU2</accession>
<evidence type="ECO:0000256" key="1">
    <source>
        <dbReference type="SAM" id="Phobius"/>
    </source>
</evidence>
<keyword evidence="3" id="KW-1185">Reference proteome</keyword>
<feature type="transmembrane region" description="Helical" evidence="1">
    <location>
        <begin position="46"/>
        <end position="66"/>
    </location>
</feature>
<keyword evidence="1" id="KW-0812">Transmembrane</keyword>
<dbReference type="Proteomes" id="UP000198346">
    <property type="component" value="Unassembled WGS sequence"/>
</dbReference>
<protein>
    <recommendedName>
        <fullName evidence="4">DUF2975 domain-containing protein</fullName>
    </recommendedName>
</protein>
<evidence type="ECO:0000313" key="2">
    <source>
        <dbReference type="EMBL" id="SNT68082.1"/>
    </source>
</evidence>
<gene>
    <name evidence="2" type="ORF">SAMN06297382_0578</name>
</gene>